<dbReference type="EMBL" id="FR845719">
    <property type="protein sequence ID" value="CCA53575.1"/>
    <property type="molecule type" value="Genomic_DNA"/>
</dbReference>
<accession>F2R5R4</accession>
<evidence type="ECO:0000256" key="1">
    <source>
        <dbReference type="SAM" id="MobiDB-lite"/>
    </source>
</evidence>
<feature type="compositionally biased region" description="Basic and acidic residues" evidence="1">
    <location>
        <begin position="1"/>
        <end position="29"/>
    </location>
</feature>
<dbReference type="Proteomes" id="UP000006854">
    <property type="component" value="Chromosome"/>
</dbReference>
<organism evidence="2 3">
    <name type="scientific">Streptomyces venezuelae (strain ATCC 10712 / CBS 650.69 / DSM 40230 / JCM 4526 / NBRC 13096 / PD 04745)</name>
    <dbReference type="NCBI Taxonomy" id="953739"/>
    <lineage>
        <taxon>Bacteria</taxon>
        <taxon>Bacillati</taxon>
        <taxon>Actinomycetota</taxon>
        <taxon>Actinomycetes</taxon>
        <taxon>Kitasatosporales</taxon>
        <taxon>Streptomycetaceae</taxon>
        <taxon>Streptomyces</taxon>
    </lineage>
</organism>
<proteinExistence type="predicted"/>
<sequence>GRRNQEHQPRRRVPPDLRGRDAAAPEGRGRRLRTLLRHRWLPRRREQGRQPGAPRPRADGLPRSVPRGDPLHRERGSQPALPGPSGLRHHRDGPHGPRHGQGRLTGGLAQHVPDARRGGLAERGPGLV</sequence>
<feature type="non-terminal residue" evidence="2">
    <location>
        <position position="128"/>
    </location>
</feature>
<evidence type="ECO:0000313" key="2">
    <source>
        <dbReference type="EMBL" id="CCA53575.1"/>
    </source>
</evidence>
<evidence type="ECO:0000313" key="3">
    <source>
        <dbReference type="Proteomes" id="UP000006854"/>
    </source>
</evidence>
<dbReference type="PATRIC" id="fig|953739.5.peg.5857"/>
<name>F2R5R4_STRVP</name>
<feature type="compositionally biased region" description="Basic residues" evidence="1">
    <location>
        <begin position="30"/>
        <end position="42"/>
    </location>
</feature>
<dbReference type="HOGENOM" id="CLU_1964355_0_0_11"/>
<feature type="region of interest" description="Disordered" evidence="1">
    <location>
        <begin position="1"/>
        <end position="128"/>
    </location>
</feature>
<dbReference type="AlphaFoldDB" id="F2R5R4"/>
<feature type="non-terminal residue" evidence="2">
    <location>
        <position position="1"/>
    </location>
</feature>
<reference evidence="2 3" key="1">
    <citation type="journal article" date="2011" name="BMC Genomics">
        <title>Genome-wide analysis of the role of GlnR in Streptomyces venezuelae provides new insights into global nitrogen regulation in actinomycetes.</title>
        <authorList>
            <person name="Pullan S.T."/>
            <person name="Bibb M.J."/>
            <person name="Merrick M."/>
        </authorList>
    </citation>
    <scope>NUCLEOTIDE SEQUENCE [LARGE SCALE GENOMIC DNA]</scope>
    <source>
        <strain evidence="2">ATCC 10712</strain>
    </source>
</reference>
<dbReference type="KEGG" id="sve:SVEN_0288"/>
<gene>
    <name evidence="2" type="ordered locus">SVEN_0288</name>
</gene>
<protein>
    <submittedName>
        <fullName evidence="2">Uncharacterized protein</fullName>
    </submittedName>
</protein>
<feature type="compositionally biased region" description="Basic residues" evidence="1">
    <location>
        <begin position="87"/>
        <end position="101"/>
    </location>
</feature>
<keyword evidence="3" id="KW-1185">Reference proteome</keyword>